<keyword evidence="2" id="KW-1185">Reference proteome</keyword>
<dbReference type="Pfam" id="PF13830">
    <property type="entry name" value="DUF4192"/>
    <property type="match status" value="1"/>
</dbReference>
<evidence type="ECO:0000313" key="2">
    <source>
        <dbReference type="Proteomes" id="UP000678513"/>
    </source>
</evidence>
<dbReference type="EMBL" id="CP072384">
    <property type="protein sequence ID" value="QUC09399.1"/>
    <property type="molecule type" value="Genomic_DNA"/>
</dbReference>
<sequence>MNTFEATLRSSTDEDLLCVPGICLGFHPTESCVVLGVCGTSVEFCARADLDWLDEGRADLIRQVEAAAQSLESCNFVILGYTRYPDENSERLIRLALEIHGTVMDVLIASPTRYWTVTPLGLQPPEGYPWDPGTTTLAAEAVYLGIPVAASRAEAVAEVRAAGEPGEVEFLSEQACDYVSDLDDDQRLELLRRLLTCGDPLLPIEGAQLAVLVSYPDIAGEIVAGLSRESAASIRPRLAYARRTCSDSYVPDVLGLLTLVCWFDNQGAQQTECLEQLEVLAPEHQLLPLLRGLRALAIRPPFRSAHTPQRPRLLE</sequence>
<evidence type="ECO:0000313" key="1">
    <source>
        <dbReference type="EMBL" id="QUC09399.1"/>
    </source>
</evidence>
<dbReference type="InterPro" id="IPR025447">
    <property type="entry name" value="DUF4192"/>
</dbReference>
<reference evidence="1 2" key="1">
    <citation type="submission" date="2021-03" db="EMBL/GenBank/DDBJ databases">
        <title>Human Oral Microbial Genomes.</title>
        <authorList>
            <person name="Johnston C.D."/>
            <person name="Chen T."/>
            <person name="Dewhirst F.E."/>
        </authorList>
    </citation>
    <scope>NUCLEOTIDE SEQUENCE [LARGE SCALE GENOMIC DNA]</scope>
    <source>
        <strain evidence="1 2">DSMZ 100122</strain>
    </source>
</reference>
<accession>A0ABX7Y844</accession>
<protein>
    <submittedName>
        <fullName evidence="1">DUF4192 family protein</fullName>
    </submittedName>
</protein>
<dbReference type="Proteomes" id="UP000678513">
    <property type="component" value="Chromosome"/>
</dbReference>
<name>A0ABX7Y844_9ACTN</name>
<gene>
    <name evidence="1" type="ORF">J5A65_06735</name>
</gene>
<proteinExistence type="predicted"/>
<organism evidence="1 2">
    <name type="scientific">Arachnia rubra</name>
    <dbReference type="NCBI Taxonomy" id="1547448"/>
    <lineage>
        <taxon>Bacteria</taxon>
        <taxon>Bacillati</taxon>
        <taxon>Actinomycetota</taxon>
        <taxon>Actinomycetes</taxon>
        <taxon>Propionibacteriales</taxon>
        <taxon>Propionibacteriaceae</taxon>
        <taxon>Arachnia</taxon>
    </lineage>
</organism>